<dbReference type="AlphaFoldDB" id="B0G477"/>
<accession>B0G477</accession>
<dbReference type="PaxDb" id="411461-DORFOR_01056"/>
<dbReference type="Proteomes" id="UP000005359">
    <property type="component" value="Unassembled WGS sequence"/>
</dbReference>
<sequence>MVLLCHSICCYGIFRTFNSSFRLSSHCPCLGLSSTKLPQASH</sequence>
<protein>
    <submittedName>
        <fullName evidence="1">Uncharacterized protein</fullName>
    </submittedName>
</protein>
<comment type="caution">
    <text evidence="1">The sequence shown here is derived from an EMBL/GenBank/DDBJ whole genome shotgun (WGS) entry which is preliminary data.</text>
</comment>
<reference evidence="1 2" key="1">
    <citation type="submission" date="2007-10" db="EMBL/GenBank/DDBJ databases">
        <title>Draft genome sequence of Dorea formicigenerans(ATCC 27755).</title>
        <authorList>
            <person name="Sudarsanam P."/>
            <person name="Ley R."/>
            <person name="Guruge J."/>
            <person name="Turnbaugh P.J."/>
            <person name="Mahowald M."/>
            <person name="Liep D."/>
            <person name="Gordon J."/>
        </authorList>
    </citation>
    <scope>NUCLEOTIDE SEQUENCE [LARGE SCALE GENOMIC DNA]</scope>
    <source>
        <strain evidence="1 2">ATCC 27755</strain>
    </source>
</reference>
<organism evidence="1 2">
    <name type="scientific">Dorea formicigenerans ATCC 27755</name>
    <dbReference type="NCBI Taxonomy" id="411461"/>
    <lineage>
        <taxon>Bacteria</taxon>
        <taxon>Bacillati</taxon>
        <taxon>Bacillota</taxon>
        <taxon>Clostridia</taxon>
        <taxon>Lachnospirales</taxon>
        <taxon>Lachnospiraceae</taxon>
        <taxon>Dorea</taxon>
    </lineage>
</organism>
<reference evidence="1 2" key="2">
    <citation type="submission" date="2007-10" db="EMBL/GenBank/DDBJ databases">
        <authorList>
            <person name="Fulton L."/>
            <person name="Clifton S."/>
            <person name="Fulton B."/>
            <person name="Xu J."/>
            <person name="Minx P."/>
            <person name="Pepin K.H."/>
            <person name="Johnson M."/>
            <person name="Thiruvilangam P."/>
            <person name="Bhonagiri V."/>
            <person name="Nash W.E."/>
            <person name="Wang C."/>
            <person name="Mardis E.R."/>
            <person name="Wilson R.K."/>
        </authorList>
    </citation>
    <scope>NUCLEOTIDE SEQUENCE [LARGE SCALE GENOMIC DNA]</scope>
    <source>
        <strain evidence="1 2">ATCC 27755</strain>
    </source>
</reference>
<proteinExistence type="predicted"/>
<gene>
    <name evidence="1" type="ORF">DORFOR_01056</name>
</gene>
<evidence type="ECO:0000313" key="2">
    <source>
        <dbReference type="Proteomes" id="UP000005359"/>
    </source>
</evidence>
<evidence type="ECO:0000313" key="1">
    <source>
        <dbReference type="EMBL" id="EDR47529.1"/>
    </source>
</evidence>
<dbReference type="EMBL" id="AAXA02000011">
    <property type="protein sequence ID" value="EDR47529.1"/>
    <property type="molecule type" value="Genomic_DNA"/>
</dbReference>
<name>B0G477_9FIRM</name>
<dbReference type="STRING" id="411461.DORFOR_01056"/>